<dbReference type="GO" id="GO:0006360">
    <property type="term" value="P:transcription by RNA polymerase I"/>
    <property type="evidence" value="ECO:0007669"/>
    <property type="project" value="TreeGrafter"/>
</dbReference>
<dbReference type="PANTHER" id="PTHR22691">
    <property type="entry name" value="YEAST SPT2-RELATED"/>
    <property type="match status" value="1"/>
</dbReference>
<keyword evidence="2" id="KW-0175">Coiled coil</keyword>
<feature type="compositionally biased region" description="Low complexity" evidence="3">
    <location>
        <begin position="363"/>
        <end position="374"/>
    </location>
</feature>
<feature type="compositionally biased region" description="Basic residues" evidence="3">
    <location>
        <begin position="478"/>
        <end position="489"/>
    </location>
</feature>
<evidence type="ECO:0000256" key="3">
    <source>
        <dbReference type="SAM" id="MobiDB-lite"/>
    </source>
</evidence>
<accession>A0AAD5YJB8</accession>
<evidence type="ECO:0008006" key="6">
    <source>
        <dbReference type="Google" id="ProtNLM"/>
    </source>
</evidence>
<dbReference type="GO" id="GO:0003677">
    <property type="term" value="F:DNA binding"/>
    <property type="evidence" value="ECO:0007669"/>
    <property type="project" value="TreeGrafter"/>
</dbReference>
<comment type="similarity">
    <text evidence="1">Belongs to the SPT2 family.</text>
</comment>
<evidence type="ECO:0000256" key="2">
    <source>
        <dbReference type="ARBA" id="ARBA00023054"/>
    </source>
</evidence>
<evidence type="ECO:0000313" key="5">
    <source>
        <dbReference type="Proteomes" id="UP001212997"/>
    </source>
</evidence>
<dbReference type="SMART" id="SM00784">
    <property type="entry name" value="SPT2"/>
    <property type="match status" value="1"/>
</dbReference>
<dbReference type="CDD" id="cd22249">
    <property type="entry name" value="UDM1_RNF168_RNF169-like"/>
    <property type="match status" value="1"/>
</dbReference>
<dbReference type="AlphaFoldDB" id="A0AAD5YJB8"/>
<feature type="compositionally biased region" description="Low complexity" evidence="3">
    <location>
        <begin position="338"/>
        <end position="349"/>
    </location>
</feature>
<dbReference type="PANTHER" id="PTHR22691:SF8">
    <property type="entry name" value="PROTEIN SPT2 HOMOLOG"/>
    <property type="match status" value="1"/>
</dbReference>
<feature type="region of interest" description="Disordered" evidence="3">
    <location>
        <begin position="240"/>
        <end position="414"/>
    </location>
</feature>
<feature type="compositionally biased region" description="Polar residues" evidence="3">
    <location>
        <begin position="285"/>
        <end position="302"/>
    </location>
</feature>
<dbReference type="Pfam" id="PF08243">
    <property type="entry name" value="SPT2"/>
    <property type="match status" value="1"/>
</dbReference>
<feature type="region of interest" description="Disordered" evidence="3">
    <location>
        <begin position="1"/>
        <end position="194"/>
    </location>
</feature>
<proteinExistence type="inferred from homology"/>
<feature type="compositionally biased region" description="Polar residues" evidence="3">
    <location>
        <begin position="11"/>
        <end position="21"/>
    </location>
</feature>
<evidence type="ECO:0000313" key="4">
    <source>
        <dbReference type="EMBL" id="KAJ3491793.1"/>
    </source>
</evidence>
<reference evidence="4" key="1">
    <citation type="submission" date="2022-07" db="EMBL/GenBank/DDBJ databases">
        <title>Genome Sequence of Physisporinus lineatus.</title>
        <authorList>
            <person name="Buettner E."/>
        </authorList>
    </citation>
    <scope>NUCLEOTIDE SEQUENCE</scope>
    <source>
        <strain evidence="4">VT162</strain>
    </source>
</reference>
<feature type="compositionally biased region" description="Basic and acidic residues" evidence="3">
    <location>
        <begin position="27"/>
        <end position="91"/>
    </location>
</feature>
<evidence type="ECO:0000256" key="1">
    <source>
        <dbReference type="ARBA" id="ARBA00006461"/>
    </source>
</evidence>
<organism evidence="4 5">
    <name type="scientific">Meripilus lineatus</name>
    <dbReference type="NCBI Taxonomy" id="2056292"/>
    <lineage>
        <taxon>Eukaryota</taxon>
        <taxon>Fungi</taxon>
        <taxon>Dikarya</taxon>
        <taxon>Basidiomycota</taxon>
        <taxon>Agaricomycotina</taxon>
        <taxon>Agaricomycetes</taxon>
        <taxon>Polyporales</taxon>
        <taxon>Meripilaceae</taxon>
        <taxon>Meripilus</taxon>
    </lineage>
</organism>
<sequence length="489" mass="54275">MSNFAALMALSASQTRQSEAAVQSALADRERREALKRKQQEEKEKKDREMEAKLRLKRFEEEKRAQERQKRMELEKAAREREMKRKEEEQRNNLLYGPKRSKSEYPSSNLGGHEGRRRNTSDDESVPGNALTREEKRKRRMEAEMRYGLNGTKRSAQFPGFKKAKRRLPGGAIDATSPVEGSASGGFRSTRERLAAEPPTLIKLNIHKRDTRTIDEIVKDIAKTKEGKVLEGEDAKEFADWFGKGKNKAKPESRASSIFGGSDDSDAMADTPASNKPVTRAPGGSKSNSSTPPVQARGTTTPKFVAPIAPSRPANGAPMRGSSISVKAIGKPAPERTPSSSFFSKSGPSAKLGTKASSTSLKAPPSARPMAPAATSRGANFAPGAMKKRPRSHSLSASPPPPRKRPVQSSRDDLSSEIWKLFGKDRNAYVSRDVLSDDEDMEAGADDLLAEEAFSSRIARREDELALEEERRHEEEKRRKRKEREKRGY</sequence>
<feature type="region of interest" description="Disordered" evidence="3">
    <location>
        <begin position="459"/>
        <end position="489"/>
    </location>
</feature>
<dbReference type="InterPro" id="IPR013256">
    <property type="entry name" value="Chromatin_SPT2"/>
</dbReference>
<comment type="caution">
    <text evidence="4">The sequence shown here is derived from an EMBL/GenBank/DDBJ whole genome shotgun (WGS) entry which is preliminary data.</text>
</comment>
<dbReference type="EMBL" id="JANAWD010000007">
    <property type="protein sequence ID" value="KAJ3491793.1"/>
    <property type="molecule type" value="Genomic_DNA"/>
</dbReference>
<feature type="compositionally biased region" description="Basic and acidic residues" evidence="3">
    <location>
        <begin position="459"/>
        <end position="477"/>
    </location>
</feature>
<protein>
    <recommendedName>
        <fullName evidence="6">SPT2 chromatin protein</fullName>
    </recommendedName>
</protein>
<dbReference type="GO" id="GO:0005730">
    <property type="term" value="C:nucleolus"/>
    <property type="evidence" value="ECO:0007669"/>
    <property type="project" value="TreeGrafter"/>
</dbReference>
<name>A0AAD5YJB8_9APHY</name>
<dbReference type="GO" id="GO:0042393">
    <property type="term" value="F:histone binding"/>
    <property type="evidence" value="ECO:0007669"/>
    <property type="project" value="TreeGrafter"/>
</dbReference>
<dbReference type="Proteomes" id="UP001212997">
    <property type="component" value="Unassembled WGS sequence"/>
</dbReference>
<dbReference type="GO" id="GO:0006334">
    <property type="term" value="P:nucleosome assembly"/>
    <property type="evidence" value="ECO:0007669"/>
    <property type="project" value="TreeGrafter"/>
</dbReference>
<gene>
    <name evidence="4" type="ORF">NLI96_g449</name>
</gene>
<keyword evidence="5" id="KW-1185">Reference proteome</keyword>